<keyword evidence="2 5" id="KW-0812">Transmembrane</keyword>
<dbReference type="PANTHER" id="PTHR31382">
    <property type="entry name" value="NA(+)/H(+) ANTIPORTER"/>
    <property type="match status" value="1"/>
</dbReference>
<dbReference type="Pfam" id="PF00999">
    <property type="entry name" value="Na_H_Exchanger"/>
    <property type="match status" value="1"/>
</dbReference>
<feature type="transmembrane region" description="Helical" evidence="5">
    <location>
        <begin position="382"/>
        <end position="404"/>
    </location>
</feature>
<evidence type="ECO:0000256" key="5">
    <source>
        <dbReference type="SAM" id="Phobius"/>
    </source>
</evidence>
<reference evidence="7 8" key="1">
    <citation type="submission" date="2017-06" db="EMBL/GenBank/DDBJ databases">
        <title>Genome sequencing of cyanobaciteial culture collection at National Institute for Environmental Studies (NIES).</title>
        <authorList>
            <person name="Hirose Y."/>
            <person name="Shimura Y."/>
            <person name="Fujisawa T."/>
            <person name="Nakamura Y."/>
            <person name="Kawachi M."/>
        </authorList>
    </citation>
    <scope>NUCLEOTIDE SEQUENCE [LARGE SCALE GENOMIC DNA]</scope>
    <source>
        <strain evidence="7 8">NIES-23</strain>
    </source>
</reference>
<feature type="transmembrane region" description="Helical" evidence="5">
    <location>
        <begin position="7"/>
        <end position="28"/>
    </location>
</feature>
<feature type="transmembrane region" description="Helical" evidence="5">
    <location>
        <begin position="94"/>
        <end position="112"/>
    </location>
</feature>
<feature type="transmembrane region" description="Helical" evidence="5">
    <location>
        <begin position="203"/>
        <end position="228"/>
    </location>
</feature>
<dbReference type="InterPro" id="IPR006153">
    <property type="entry name" value="Cation/H_exchanger_TM"/>
</dbReference>
<feature type="transmembrane region" description="Helical" evidence="5">
    <location>
        <begin position="40"/>
        <end position="60"/>
    </location>
</feature>
<evidence type="ECO:0000256" key="2">
    <source>
        <dbReference type="ARBA" id="ARBA00022692"/>
    </source>
</evidence>
<dbReference type="InterPro" id="IPR038770">
    <property type="entry name" value="Na+/solute_symporter_sf"/>
</dbReference>
<dbReference type="InterPro" id="IPR004712">
    <property type="entry name" value="Na+/H+_antiporter_fungi"/>
</dbReference>
<dbReference type="GO" id="GO:0042391">
    <property type="term" value="P:regulation of membrane potential"/>
    <property type="evidence" value="ECO:0007669"/>
    <property type="project" value="InterPro"/>
</dbReference>
<gene>
    <name evidence="7" type="ORF">NIES23_37320</name>
</gene>
<dbReference type="EMBL" id="AP018216">
    <property type="protein sequence ID" value="BAY70921.1"/>
    <property type="molecule type" value="Genomic_DNA"/>
</dbReference>
<organism evidence="7 8">
    <name type="scientific">Trichormus variabilis NIES-23</name>
    <dbReference type="NCBI Taxonomy" id="1973479"/>
    <lineage>
        <taxon>Bacteria</taxon>
        <taxon>Bacillati</taxon>
        <taxon>Cyanobacteriota</taxon>
        <taxon>Cyanophyceae</taxon>
        <taxon>Nostocales</taxon>
        <taxon>Nostocaceae</taxon>
        <taxon>Trichormus</taxon>
    </lineage>
</organism>
<dbReference type="PANTHER" id="PTHR31382:SF1">
    <property type="entry name" value="SODIUM ION_PROTON EXCHANGER (EUROFUNG)"/>
    <property type="match status" value="1"/>
</dbReference>
<feature type="transmembrane region" description="Helical" evidence="5">
    <location>
        <begin position="240"/>
        <end position="257"/>
    </location>
</feature>
<dbReference type="GO" id="GO:0005886">
    <property type="term" value="C:plasma membrane"/>
    <property type="evidence" value="ECO:0007669"/>
    <property type="project" value="InterPro"/>
</dbReference>
<feature type="transmembrane region" description="Helical" evidence="5">
    <location>
        <begin position="316"/>
        <end position="339"/>
    </location>
</feature>
<evidence type="ECO:0000259" key="6">
    <source>
        <dbReference type="Pfam" id="PF00999"/>
    </source>
</evidence>
<evidence type="ECO:0000313" key="8">
    <source>
        <dbReference type="Proteomes" id="UP000217507"/>
    </source>
</evidence>
<accession>A0A1Z4KPJ2</accession>
<evidence type="ECO:0000256" key="1">
    <source>
        <dbReference type="ARBA" id="ARBA00004141"/>
    </source>
</evidence>
<comment type="subcellular location">
    <subcellularLocation>
        <location evidence="1">Membrane</location>
        <topology evidence="1">Multi-pass membrane protein</topology>
    </subcellularLocation>
</comment>
<dbReference type="AlphaFoldDB" id="A0A1Z4KPJ2"/>
<dbReference type="GO" id="GO:0120029">
    <property type="term" value="P:proton export across plasma membrane"/>
    <property type="evidence" value="ECO:0007669"/>
    <property type="project" value="InterPro"/>
</dbReference>
<feature type="transmembrane region" description="Helical" evidence="5">
    <location>
        <begin position="263"/>
        <end position="279"/>
    </location>
</feature>
<name>A0A1Z4KPJ2_ANAVA</name>
<protein>
    <recommendedName>
        <fullName evidence="6">Cation/H+ exchanger transmembrane domain-containing protein</fullName>
    </recommendedName>
</protein>
<keyword evidence="4 5" id="KW-0472">Membrane</keyword>
<dbReference type="Gene3D" id="1.20.1530.20">
    <property type="match status" value="1"/>
</dbReference>
<feature type="domain" description="Cation/H+ exchanger transmembrane" evidence="6">
    <location>
        <begin position="25"/>
        <end position="405"/>
    </location>
</feature>
<keyword evidence="3 5" id="KW-1133">Transmembrane helix</keyword>
<evidence type="ECO:0000313" key="7">
    <source>
        <dbReference type="EMBL" id="BAY70921.1"/>
    </source>
</evidence>
<feature type="transmembrane region" description="Helical" evidence="5">
    <location>
        <begin position="291"/>
        <end position="310"/>
    </location>
</feature>
<evidence type="ECO:0000256" key="4">
    <source>
        <dbReference type="ARBA" id="ARBA00023136"/>
    </source>
</evidence>
<dbReference type="GO" id="GO:0015385">
    <property type="term" value="F:sodium:proton antiporter activity"/>
    <property type="evidence" value="ECO:0007669"/>
    <property type="project" value="InterPro"/>
</dbReference>
<feature type="transmembrane region" description="Helical" evidence="5">
    <location>
        <begin position="351"/>
        <end position="370"/>
    </location>
</feature>
<dbReference type="Proteomes" id="UP000217507">
    <property type="component" value="Chromosome"/>
</dbReference>
<evidence type="ECO:0000256" key="3">
    <source>
        <dbReference type="ARBA" id="ARBA00022989"/>
    </source>
</evidence>
<dbReference type="GO" id="GO:0036376">
    <property type="term" value="P:sodium ion export across plasma membrane"/>
    <property type="evidence" value="ECO:0007669"/>
    <property type="project" value="InterPro"/>
</dbReference>
<proteinExistence type="predicted"/>
<sequence length="412" mass="45121">MSQLTSIEINIALMTLGGLVLALGLLSGWLKERLFLSDPLIALVVGVLLSPSVFGLIDLAHWGKPEIILEQGARLAIAIQVMGVALRLPKAYPFTHWHILAVLLGLLMPLMWLISGLLVYLLLGLPFWVSMLVGAVITPTDPVVSTSVVTGKIAEQNLPERIRYGIFAESAANDGLAYPFVLLPILILTKPPQEALIHWLTKILLWEVGAAVLMGLLIGYLAGWLLQWAETKQTIEKQSFLAYTVALSLAVLGLVKLIGSDGILAVFAAGIAFDMVVGGRDRAEEENVQEAVDRFFTLYIFVLLGLYIPWQQWLELGWKGLLLAVAVLLLRRLPVVLLLRPLLGQLRRIQDALFLGWFGPIGVAAIFYAFLSLRQTGIEATWTIGSLVICASILAHGFTAVPLAKLYAKQQR</sequence>